<feature type="non-terminal residue" evidence="1">
    <location>
        <position position="1"/>
    </location>
</feature>
<sequence length="27" mass="3141">VEKGQAVLRLKLPPRSLRLPSLLLMRR</sequence>
<name>A0A392U7K0_9FABA</name>
<evidence type="ECO:0000313" key="1">
    <source>
        <dbReference type="EMBL" id="MCI69463.1"/>
    </source>
</evidence>
<protein>
    <submittedName>
        <fullName evidence="1">Uncharacterized protein</fullName>
    </submittedName>
</protein>
<dbReference type="EMBL" id="LXQA010756522">
    <property type="protein sequence ID" value="MCI69463.1"/>
    <property type="molecule type" value="Genomic_DNA"/>
</dbReference>
<reference evidence="1 2" key="1">
    <citation type="journal article" date="2018" name="Front. Plant Sci.">
        <title>Red Clover (Trifolium pratense) and Zigzag Clover (T. medium) - A Picture of Genomic Similarities and Differences.</title>
        <authorList>
            <person name="Dluhosova J."/>
            <person name="Istvanek J."/>
            <person name="Nedelnik J."/>
            <person name="Repkova J."/>
        </authorList>
    </citation>
    <scope>NUCLEOTIDE SEQUENCE [LARGE SCALE GENOMIC DNA]</scope>
    <source>
        <strain evidence="2">cv. 10/8</strain>
        <tissue evidence="1">Leaf</tissue>
    </source>
</reference>
<organism evidence="1 2">
    <name type="scientific">Trifolium medium</name>
    <dbReference type="NCBI Taxonomy" id="97028"/>
    <lineage>
        <taxon>Eukaryota</taxon>
        <taxon>Viridiplantae</taxon>
        <taxon>Streptophyta</taxon>
        <taxon>Embryophyta</taxon>
        <taxon>Tracheophyta</taxon>
        <taxon>Spermatophyta</taxon>
        <taxon>Magnoliopsida</taxon>
        <taxon>eudicotyledons</taxon>
        <taxon>Gunneridae</taxon>
        <taxon>Pentapetalae</taxon>
        <taxon>rosids</taxon>
        <taxon>fabids</taxon>
        <taxon>Fabales</taxon>
        <taxon>Fabaceae</taxon>
        <taxon>Papilionoideae</taxon>
        <taxon>50 kb inversion clade</taxon>
        <taxon>NPAAA clade</taxon>
        <taxon>Hologalegina</taxon>
        <taxon>IRL clade</taxon>
        <taxon>Trifolieae</taxon>
        <taxon>Trifolium</taxon>
    </lineage>
</organism>
<keyword evidence="2" id="KW-1185">Reference proteome</keyword>
<evidence type="ECO:0000313" key="2">
    <source>
        <dbReference type="Proteomes" id="UP000265520"/>
    </source>
</evidence>
<comment type="caution">
    <text evidence="1">The sequence shown here is derived from an EMBL/GenBank/DDBJ whole genome shotgun (WGS) entry which is preliminary data.</text>
</comment>
<dbReference type="AlphaFoldDB" id="A0A392U7K0"/>
<accession>A0A392U7K0</accession>
<dbReference type="Proteomes" id="UP000265520">
    <property type="component" value="Unassembled WGS sequence"/>
</dbReference>
<proteinExistence type="predicted"/>